<dbReference type="EMBL" id="FORG01000028">
    <property type="protein sequence ID" value="SFK09563.1"/>
    <property type="molecule type" value="Genomic_DNA"/>
</dbReference>
<dbReference type="OrthoDB" id="5465402at2"/>
<keyword evidence="4" id="KW-1185">Reference proteome</keyword>
<dbReference type="Pfam" id="PF11041">
    <property type="entry name" value="Phage_Wedge1"/>
    <property type="match status" value="1"/>
</dbReference>
<protein>
    <recommendedName>
        <fullName evidence="5">DUF2612 domain-containing protein</fullName>
    </recommendedName>
</protein>
<dbReference type="RefSeq" id="WP_092513826.1">
    <property type="nucleotide sequence ID" value="NZ_CAWNQB010000003.1"/>
</dbReference>
<reference evidence="1 4" key="3">
    <citation type="journal article" date="2017" name="Nat. Microbiol.">
        <title>Natural product diversity associated with the nematode symbionts Photorhabdus and Xenorhabdus.</title>
        <authorList>
            <person name="Tobias N.J."/>
            <person name="Wolff H."/>
            <person name="Djahanschiri B."/>
            <person name="Grundmann F."/>
            <person name="Kronenwerth M."/>
            <person name="Shi Y.M."/>
            <person name="Simonyi S."/>
            <person name="Grun P."/>
            <person name="Shapiro-Ilan D."/>
            <person name="Pidot S.J."/>
            <person name="Stinear T.P."/>
            <person name="Ebersberger I."/>
            <person name="Bode H.B."/>
        </authorList>
    </citation>
    <scope>NUCLEOTIDE SEQUENCE [LARGE SCALE GENOMIC DNA]</scope>
    <source>
        <strain evidence="1 4">DSM 17908</strain>
    </source>
</reference>
<evidence type="ECO:0000313" key="4">
    <source>
        <dbReference type="Proteomes" id="UP000224607"/>
    </source>
</evidence>
<accession>A0A1I3WQV1</accession>
<gene>
    <name evidence="2" type="ORF">SAMN05421680_12854</name>
    <name evidence="1" type="ORF">Xmau_02859</name>
</gene>
<evidence type="ECO:0000313" key="3">
    <source>
        <dbReference type="Proteomes" id="UP000198919"/>
    </source>
</evidence>
<evidence type="ECO:0000313" key="2">
    <source>
        <dbReference type="EMBL" id="SFK09563.1"/>
    </source>
</evidence>
<reference evidence="2" key="1">
    <citation type="submission" date="2016-10" db="EMBL/GenBank/DDBJ databases">
        <authorList>
            <person name="de Groot N.N."/>
        </authorList>
    </citation>
    <scope>NUCLEOTIDE SEQUENCE [LARGE SCALE GENOMIC DNA]</scope>
    <source>
        <strain evidence="2">DSM 17908</strain>
    </source>
</reference>
<dbReference type="Proteomes" id="UP000198919">
    <property type="component" value="Unassembled WGS sequence"/>
</dbReference>
<evidence type="ECO:0000313" key="1">
    <source>
        <dbReference type="EMBL" id="PHM39255.1"/>
    </source>
</evidence>
<dbReference type="AlphaFoldDB" id="A0A1I3WQV1"/>
<proteinExistence type="predicted"/>
<evidence type="ECO:0008006" key="5">
    <source>
        <dbReference type="Google" id="ProtNLM"/>
    </source>
</evidence>
<sequence>MRDYLKLITPQHRTALKFVDHIDLITRSLSEISETALQLNEAFSLDYAVGVQLDAVGEWIGLSRYVKTPIVGVYFSFDIEGIGFDQGSWKRRFDGDSGFTELDDETYRTLLRVKIEANHWDGSSEMLEKIYQRILPDNQIFFVDNQDMSMDVFLTGGVIPEIIKSVIRQGYLNIKPQSVRVNNYVNSTSGGLFGFDVHNEYVAGFDTGGWAVKL</sequence>
<dbReference type="InterPro" id="IPR021283">
    <property type="entry name" value="Phage_Wedge1"/>
</dbReference>
<reference evidence="3" key="2">
    <citation type="submission" date="2016-10" db="EMBL/GenBank/DDBJ databases">
        <authorList>
            <person name="Varghese N."/>
            <person name="Submissions S."/>
        </authorList>
    </citation>
    <scope>NUCLEOTIDE SEQUENCE [LARGE SCALE GENOMIC DNA]</scope>
    <source>
        <strain evidence="3">DSM 17908</strain>
    </source>
</reference>
<organism evidence="2 3">
    <name type="scientific">Xenorhabdus mauleonii</name>
    <dbReference type="NCBI Taxonomy" id="351675"/>
    <lineage>
        <taxon>Bacteria</taxon>
        <taxon>Pseudomonadati</taxon>
        <taxon>Pseudomonadota</taxon>
        <taxon>Gammaproteobacteria</taxon>
        <taxon>Enterobacterales</taxon>
        <taxon>Morganellaceae</taxon>
        <taxon>Xenorhabdus</taxon>
    </lineage>
</organism>
<name>A0A1I3WQV1_9GAMM</name>
<dbReference type="STRING" id="351675.SAMN05421680_12854"/>
<dbReference type="Proteomes" id="UP000224607">
    <property type="component" value="Unassembled WGS sequence"/>
</dbReference>
<dbReference type="EMBL" id="NITY01000011">
    <property type="protein sequence ID" value="PHM39255.1"/>
    <property type="molecule type" value="Genomic_DNA"/>
</dbReference>